<organism evidence="2 3">
    <name type="scientific">Agromyces bauzanensis</name>
    <dbReference type="NCBI Taxonomy" id="1308924"/>
    <lineage>
        <taxon>Bacteria</taxon>
        <taxon>Bacillati</taxon>
        <taxon>Actinomycetota</taxon>
        <taxon>Actinomycetes</taxon>
        <taxon>Micrococcales</taxon>
        <taxon>Microbacteriaceae</taxon>
        <taxon>Agromyces</taxon>
    </lineage>
</organism>
<dbReference type="RefSeq" id="WP_188741652.1">
    <property type="nucleotide sequence ID" value="NZ_BAABFW010000041.1"/>
</dbReference>
<keyword evidence="3" id="KW-1185">Reference proteome</keyword>
<reference evidence="2" key="1">
    <citation type="journal article" date="2014" name="Int. J. Syst. Evol. Microbiol.">
        <title>Complete genome sequence of Corynebacterium casei LMG S-19264T (=DSM 44701T), isolated from a smear-ripened cheese.</title>
        <authorList>
            <consortium name="US DOE Joint Genome Institute (JGI-PGF)"/>
            <person name="Walter F."/>
            <person name="Albersmeier A."/>
            <person name="Kalinowski J."/>
            <person name="Ruckert C."/>
        </authorList>
    </citation>
    <scope>NUCLEOTIDE SEQUENCE</scope>
    <source>
        <strain evidence="2">CGMCC 1.8984</strain>
    </source>
</reference>
<accession>A0A917UMR1</accession>
<dbReference type="Proteomes" id="UP000636956">
    <property type="component" value="Unassembled WGS sequence"/>
</dbReference>
<gene>
    <name evidence="2" type="ORF">GCM10011372_02940</name>
</gene>
<proteinExistence type="predicted"/>
<sequence length="114" mass="12589">MPTYDWPLIQQRSGESIESLIATLLRREYPAARQVNPSQGDGGIDILLATDEGLEIWQVKGFTTAMTNKQFRQVKASWERFVAEHVTPVSSGSPDITSSHRGRRPKSASASSTT</sequence>
<reference evidence="2" key="2">
    <citation type="submission" date="2020-09" db="EMBL/GenBank/DDBJ databases">
        <authorList>
            <person name="Sun Q."/>
            <person name="Zhou Y."/>
        </authorList>
    </citation>
    <scope>NUCLEOTIDE SEQUENCE</scope>
    <source>
        <strain evidence="2">CGMCC 1.8984</strain>
    </source>
</reference>
<evidence type="ECO:0000256" key="1">
    <source>
        <dbReference type="SAM" id="MobiDB-lite"/>
    </source>
</evidence>
<comment type="caution">
    <text evidence="2">The sequence shown here is derived from an EMBL/GenBank/DDBJ whole genome shotgun (WGS) entry which is preliminary data.</text>
</comment>
<feature type="compositionally biased region" description="Polar residues" evidence="1">
    <location>
        <begin position="88"/>
        <end position="99"/>
    </location>
</feature>
<feature type="region of interest" description="Disordered" evidence="1">
    <location>
        <begin position="88"/>
        <end position="114"/>
    </location>
</feature>
<evidence type="ECO:0008006" key="4">
    <source>
        <dbReference type="Google" id="ProtNLM"/>
    </source>
</evidence>
<evidence type="ECO:0000313" key="3">
    <source>
        <dbReference type="Proteomes" id="UP000636956"/>
    </source>
</evidence>
<dbReference type="EMBL" id="BMMD01000001">
    <property type="protein sequence ID" value="GGJ68578.1"/>
    <property type="molecule type" value="Genomic_DNA"/>
</dbReference>
<protein>
    <recommendedName>
        <fullName evidence="4">Restriction endonuclease type IV Mrr domain-containing protein</fullName>
    </recommendedName>
</protein>
<evidence type="ECO:0000313" key="2">
    <source>
        <dbReference type="EMBL" id="GGJ68578.1"/>
    </source>
</evidence>
<name>A0A917UMR1_9MICO</name>
<dbReference type="AlphaFoldDB" id="A0A917UMR1"/>